<dbReference type="VEuPathDB" id="FungiDB:M_BR32_EuGene_00036851"/>
<name>A0A4P7NFZ1_PYROR</name>
<feature type="region of interest" description="Disordered" evidence="1">
    <location>
        <begin position="214"/>
        <end position="233"/>
    </location>
</feature>
<evidence type="ECO:0000256" key="1">
    <source>
        <dbReference type="SAM" id="MobiDB-lite"/>
    </source>
</evidence>
<organism evidence="3 4">
    <name type="scientific">Pyricularia oryzae</name>
    <name type="common">Rice blast fungus</name>
    <name type="synonym">Magnaporthe oryzae</name>
    <dbReference type="NCBI Taxonomy" id="318829"/>
    <lineage>
        <taxon>Eukaryota</taxon>
        <taxon>Fungi</taxon>
        <taxon>Dikarya</taxon>
        <taxon>Ascomycota</taxon>
        <taxon>Pezizomycotina</taxon>
        <taxon>Sordariomycetes</taxon>
        <taxon>Sordariomycetidae</taxon>
        <taxon>Magnaporthales</taxon>
        <taxon>Pyriculariaceae</taxon>
        <taxon>Pyricularia</taxon>
    </lineage>
</organism>
<dbReference type="EMBL" id="CP034207">
    <property type="protein sequence ID" value="QBZ60816.1"/>
    <property type="molecule type" value="Genomic_DNA"/>
</dbReference>
<dbReference type="Proteomes" id="UP000294847">
    <property type="component" value="Chromosome 4"/>
</dbReference>
<evidence type="ECO:0000256" key="2">
    <source>
        <dbReference type="SAM" id="SignalP"/>
    </source>
</evidence>
<feature type="chain" id="PRO_5043411341" evidence="2">
    <location>
        <begin position="28"/>
        <end position="233"/>
    </location>
</feature>
<sequence>MVSMIKQSGGASLVLLLLALFATLASATPVPAPQQPQFDQQQSLGPTQELGVAAEPKPPIQAPSPGNGDATVDQDTGQVTITKPPGDNGTVSIPIRAMIYHGVPGPKDCRGGPMGVVEIPGPGKALAGQGERCYDLAETANCGVFMSNKADGCEARLFSDLGCRNEDFVNIVVFMPEYRSIGGVWKSMGIRCGVPEPDPATLGEPPLAQYMKKIPKKPKGGKGPGVIPVQPTT</sequence>
<proteinExistence type="predicted"/>
<protein>
    <submittedName>
        <fullName evidence="3">Uncharacterized protein</fullName>
    </submittedName>
</protein>
<feature type="region of interest" description="Disordered" evidence="1">
    <location>
        <begin position="51"/>
        <end position="92"/>
    </location>
</feature>
<gene>
    <name evidence="3" type="ORF">PoMZ_07759</name>
</gene>
<feature type="signal peptide" evidence="2">
    <location>
        <begin position="1"/>
        <end position="27"/>
    </location>
</feature>
<keyword evidence="2" id="KW-0732">Signal</keyword>
<evidence type="ECO:0000313" key="3">
    <source>
        <dbReference type="EMBL" id="QBZ60816.1"/>
    </source>
</evidence>
<dbReference type="AlphaFoldDB" id="A0A4P7NFZ1"/>
<reference evidence="3 4" key="1">
    <citation type="journal article" date="2019" name="Mol. Biol. Evol.">
        <title>Blast fungal genomes show frequent chromosomal changes, gene gains and losses, and effector gene turnover.</title>
        <authorList>
            <person name="Gomez Luciano L.B."/>
            <person name="Jason Tsai I."/>
            <person name="Chuma I."/>
            <person name="Tosa Y."/>
            <person name="Chen Y.H."/>
            <person name="Li J.Y."/>
            <person name="Li M.Y."/>
            <person name="Jade Lu M.Y."/>
            <person name="Nakayashiki H."/>
            <person name="Li W.H."/>
        </authorList>
    </citation>
    <scope>NUCLEOTIDE SEQUENCE [LARGE SCALE GENOMIC DNA]</scope>
    <source>
        <strain evidence="3">MZ5-1-6</strain>
    </source>
</reference>
<evidence type="ECO:0000313" key="4">
    <source>
        <dbReference type="Proteomes" id="UP000294847"/>
    </source>
</evidence>
<accession>A0A4P7NFZ1</accession>